<protein>
    <submittedName>
        <fullName evidence="3">Reverse transcriptase domain-containing protein</fullName>
    </submittedName>
</protein>
<accession>A0A0K0D761</accession>
<evidence type="ECO:0000259" key="1">
    <source>
        <dbReference type="PROSITE" id="PS50878"/>
    </source>
</evidence>
<dbReference type="PROSITE" id="PS50878">
    <property type="entry name" value="RT_POL"/>
    <property type="match status" value="1"/>
</dbReference>
<reference evidence="3" key="2">
    <citation type="submission" date="2017-02" db="UniProtKB">
        <authorList>
            <consortium name="WormBaseParasite"/>
        </authorList>
    </citation>
    <scope>IDENTIFICATION</scope>
</reference>
<sequence>MVPNIYDMGYLSYVMQAFMRNSSLVHAQSCPHYISHGNTSCFPKSFIELLLPAKHFADDIVLVTPDISQAERLLADFDKACGKIGLRLNLKKAMFMRNGLVSFAPFTLNGTNISDAPVISIYFGKSI</sequence>
<evidence type="ECO:0000313" key="2">
    <source>
        <dbReference type="Proteomes" id="UP000035642"/>
    </source>
</evidence>
<dbReference type="InterPro" id="IPR000477">
    <property type="entry name" value="RT_dom"/>
</dbReference>
<dbReference type="AlphaFoldDB" id="A0A0K0D761"/>
<keyword evidence="2" id="KW-1185">Reference proteome</keyword>
<name>A0A0K0D761_ANGCA</name>
<evidence type="ECO:0000313" key="3">
    <source>
        <dbReference type="WBParaSite" id="ACAC_0000590601-mRNA-1"/>
    </source>
</evidence>
<feature type="domain" description="Reverse transcriptase" evidence="1">
    <location>
        <begin position="1"/>
        <end position="108"/>
    </location>
</feature>
<dbReference type="Proteomes" id="UP000035642">
    <property type="component" value="Unassembled WGS sequence"/>
</dbReference>
<proteinExistence type="predicted"/>
<reference evidence="2" key="1">
    <citation type="submission" date="2012-09" db="EMBL/GenBank/DDBJ databases">
        <authorList>
            <person name="Martin A.A."/>
        </authorList>
    </citation>
    <scope>NUCLEOTIDE SEQUENCE</scope>
</reference>
<organism evidence="2 3">
    <name type="scientific">Angiostrongylus cantonensis</name>
    <name type="common">Rat lungworm</name>
    <dbReference type="NCBI Taxonomy" id="6313"/>
    <lineage>
        <taxon>Eukaryota</taxon>
        <taxon>Metazoa</taxon>
        <taxon>Ecdysozoa</taxon>
        <taxon>Nematoda</taxon>
        <taxon>Chromadorea</taxon>
        <taxon>Rhabditida</taxon>
        <taxon>Rhabditina</taxon>
        <taxon>Rhabditomorpha</taxon>
        <taxon>Strongyloidea</taxon>
        <taxon>Metastrongylidae</taxon>
        <taxon>Angiostrongylus</taxon>
    </lineage>
</organism>
<dbReference type="WBParaSite" id="ACAC_0000590601-mRNA-1">
    <property type="protein sequence ID" value="ACAC_0000590601-mRNA-1"/>
    <property type="gene ID" value="ACAC_0000590601"/>
</dbReference>